<evidence type="ECO:0000313" key="11">
    <source>
        <dbReference type="EMBL" id="NKT81937.1"/>
    </source>
</evidence>
<dbReference type="Proteomes" id="UP000603463">
    <property type="component" value="Unassembled WGS sequence"/>
</dbReference>
<dbReference type="GO" id="GO:0070733">
    <property type="term" value="F:AMPylase activity"/>
    <property type="evidence" value="ECO:0007669"/>
    <property type="project" value="UniProtKB-EC"/>
</dbReference>
<dbReference type="EC" id="2.7.7.108" evidence="5"/>
<feature type="domain" description="Fido" evidence="9">
    <location>
        <begin position="49"/>
        <end position="191"/>
    </location>
</feature>
<keyword evidence="2" id="KW-0548">Nucleotidyltransferase</keyword>
<evidence type="ECO:0000256" key="3">
    <source>
        <dbReference type="ARBA" id="ARBA00022741"/>
    </source>
</evidence>
<dbReference type="Pfam" id="PF02661">
    <property type="entry name" value="Fic"/>
    <property type="match status" value="1"/>
</dbReference>
<evidence type="ECO:0000256" key="4">
    <source>
        <dbReference type="ARBA" id="ARBA00022840"/>
    </source>
</evidence>
<dbReference type="PANTHER" id="PTHR39560:SF1">
    <property type="entry name" value="PROTEIN ADENYLYLTRANSFERASE FIC-RELATED"/>
    <property type="match status" value="1"/>
</dbReference>
<evidence type="ECO:0000313" key="13">
    <source>
        <dbReference type="Proteomes" id="UP000808906"/>
    </source>
</evidence>
<keyword evidence="1" id="KW-0808">Transferase</keyword>
<dbReference type="AlphaFoldDB" id="A0A9Q2UQY8"/>
<dbReference type="RefSeq" id="WP_202979181.1">
    <property type="nucleotide sequence ID" value="NZ_CP095479.1"/>
</dbReference>
<dbReference type="PROSITE" id="PS51459">
    <property type="entry name" value="FIDO"/>
    <property type="match status" value="1"/>
</dbReference>
<evidence type="ECO:0000256" key="7">
    <source>
        <dbReference type="ARBA" id="ARBA00048696"/>
    </source>
</evidence>
<keyword evidence="4" id="KW-0067">ATP-binding</keyword>
<dbReference type="EMBL" id="WVBC01000044">
    <property type="protein sequence ID" value="NKT81937.1"/>
    <property type="molecule type" value="Genomic_DNA"/>
</dbReference>
<comment type="caution">
    <text evidence="10">The sequence shown here is derived from an EMBL/GenBank/DDBJ whole genome shotgun (WGS) entry which is preliminary data.</text>
</comment>
<comment type="catalytic activity">
    <reaction evidence="6">
        <text>L-threonyl-[protein] + ATP = 3-O-(5'-adenylyl)-L-threonyl-[protein] + diphosphate</text>
        <dbReference type="Rhea" id="RHEA:54292"/>
        <dbReference type="Rhea" id="RHEA-COMP:11060"/>
        <dbReference type="Rhea" id="RHEA-COMP:13847"/>
        <dbReference type="ChEBI" id="CHEBI:30013"/>
        <dbReference type="ChEBI" id="CHEBI:30616"/>
        <dbReference type="ChEBI" id="CHEBI:33019"/>
        <dbReference type="ChEBI" id="CHEBI:138113"/>
        <dbReference type="EC" id="2.7.7.108"/>
    </reaction>
</comment>
<keyword evidence="3" id="KW-0547">Nucleotide-binding</keyword>
<dbReference type="InterPro" id="IPR036597">
    <property type="entry name" value="Fido-like_dom_sf"/>
</dbReference>
<dbReference type="Proteomes" id="UP000808906">
    <property type="component" value="Unassembled WGS sequence"/>
</dbReference>
<evidence type="ECO:0000259" key="9">
    <source>
        <dbReference type="PROSITE" id="PS51459"/>
    </source>
</evidence>
<reference evidence="10" key="1">
    <citation type="submission" date="2019-11" db="EMBL/GenBank/DDBJ databases">
        <title>Spread of Macrolides and rifampicin resistant Rhodococcus equi in clinical isolates in the USA.</title>
        <authorList>
            <person name="Alvarez-Narvaez S."/>
            <person name="Huber L."/>
            <person name="Cohen N.D."/>
            <person name="Slovis N."/>
            <person name="Greiter M."/>
            <person name="Giguere S."/>
            <person name="Hart K."/>
        </authorList>
    </citation>
    <scope>NUCLEOTIDE SEQUENCE</scope>
    <source>
        <strain evidence="10">Lh_17</strain>
    </source>
</reference>
<evidence type="ECO:0000256" key="6">
    <source>
        <dbReference type="ARBA" id="ARBA00047939"/>
    </source>
</evidence>
<feature type="region of interest" description="Disordered" evidence="8">
    <location>
        <begin position="255"/>
        <end position="290"/>
    </location>
</feature>
<comment type="catalytic activity">
    <reaction evidence="7">
        <text>L-tyrosyl-[protein] + ATP = O-(5'-adenylyl)-L-tyrosyl-[protein] + diphosphate</text>
        <dbReference type="Rhea" id="RHEA:54288"/>
        <dbReference type="Rhea" id="RHEA-COMP:10136"/>
        <dbReference type="Rhea" id="RHEA-COMP:13846"/>
        <dbReference type="ChEBI" id="CHEBI:30616"/>
        <dbReference type="ChEBI" id="CHEBI:33019"/>
        <dbReference type="ChEBI" id="CHEBI:46858"/>
        <dbReference type="ChEBI" id="CHEBI:83624"/>
        <dbReference type="EC" id="2.7.7.108"/>
    </reaction>
</comment>
<accession>A0A9Q2UQY8</accession>
<dbReference type="EMBL" id="WUXR01000025">
    <property type="protein sequence ID" value="MBM4568832.1"/>
    <property type="molecule type" value="Genomic_DNA"/>
</dbReference>
<evidence type="ECO:0000256" key="1">
    <source>
        <dbReference type="ARBA" id="ARBA00022679"/>
    </source>
</evidence>
<dbReference type="GO" id="GO:0005524">
    <property type="term" value="F:ATP binding"/>
    <property type="evidence" value="ECO:0007669"/>
    <property type="project" value="UniProtKB-KW"/>
</dbReference>
<sequence>MSSPYYYPDTQVYRNRFDLRDPGLLAEAESIATAARVAELARQPVAGDLDFTYLQNIHHYLLQDVYDWAGEIRTVQTYAGDTGIPHDPPESIPDEAQRIFGELADANHLRGLSRDEFTTALAEHWGDLTSLHPFVDGNSRTQRLYVDQLARRAGWEIDWRAASAPAIQAARNIAFVDGGKILRDVLEPVIVPAGTVPAAAVTAPPRDNQMDTADHWRAMIEHLESTPNAPYTWASQHNRADHELADLAKLAASDFPSRPGAAISSTPRPTSTTSSRTTERTPNLGPGLER</sequence>
<dbReference type="PANTHER" id="PTHR39560">
    <property type="entry name" value="PROTEIN ADENYLYLTRANSFERASE FIC-RELATED"/>
    <property type="match status" value="1"/>
</dbReference>
<reference evidence="11" key="2">
    <citation type="journal article" date="2020" name="Environ. Microbiol.">
        <title>The novel and transferable erm(51) gene confers Macrolides, Lincosamides, and Streptogramins B (MLSB) resistance to clonal Rhodococcus equi in the environment.</title>
        <authorList>
            <person name="Huber L."/>
            <person name="Giguere S."/>
            <person name="Slovis N.M."/>
            <person name="Alvarez-Narvaez S."/>
            <person name="Hart K.A."/>
            <person name="Greiter M."/>
            <person name="Morris E.R.A."/>
            <person name="Cohen N.D."/>
        </authorList>
    </citation>
    <scope>NUCLEOTIDE SEQUENCE</scope>
    <source>
        <strain evidence="11">Lh_116_1</strain>
        <strain evidence="12">Lh_16_1</strain>
    </source>
</reference>
<organism evidence="10 13">
    <name type="scientific">Rhodococcus hoagii</name>
    <name type="common">Corynebacterium equii</name>
    <dbReference type="NCBI Taxonomy" id="43767"/>
    <lineage>
        <taxon>Bacteria</taxon>
        <taxon>Bacillati</taxon>
        <taxon>Actinomycetota</taxon>
        <taxon>Actinomycetes</taxon>
        <taxon>Mycobacteriales</taxon>
        <taxon>Nocardiaceae</taxon>
        <taxon>Prescottella</taxon>
    </lineage>
</organism>
<dbReference type="InterPro" id="IPR003812">
    <property type="entry name" value="Fido"/>
</dbReference>
<dbReference type="Proteomes" id="UP000608063">
    <property type="component" value="Unassembled WGS sequence"/>
</dbReference>
<evidence type="ECO:0000313" key="10">
    <source>
        <dbReference type="EMBL" id="MBM4568832.1"/>
    </source>
</evidence>
<dbReference type="Gene3D" id="1.10.3290.10">
    <property type="entry name" value="Fido-like domain"/>
    <property type="match status" value="1"/>
</dbReference>
<evidence type="ECO:0000256" key="8">
    <source>
        <dbReference type="SAM" id="MobiDB-lite"/>
    </source>
</evidence>
<dbReference type="GO" id="GO:0051302">
    <property type="term" value="P:regulation of cell division"/>
    <property type="evidence" value="ECO:0007669"/>
    <property type="project" value="TreeGrafter"/>
</dbReference>
<evidence type="ECO:0000313" key="12">
    <source>
        <dbReference type="EMBL" id="NKW44181.1"/>
    </source>
</evidence>
<evidence type="ECO:0000256" key="2">
    <source>
        <dbReference type="ARBA" id="ARBA00022695"/>
    </source>
</evidence>
<protein>
    <recommendedName>
        <fullName evidence="5">protein adenylyltransferase</fullName>
        <ecNumber evidence="5">2.7.7.108</ecNumber>
    </recommendedName>
</protein>
<proteinExistence type="predicted"/>
<dbReference type="EMBL" id="WVDC01000017">
    <property type="protein sequence ID" value="NKW44181.1"/>
    <property type="molecule type" value="Genomic_DNA"/>
</dbReference>
<feature type="compositionally biased region" description="Low complexity" evidence="8">
    <location>
        <begin position="264"/>
        <end position="282"/>
    </location>
</feature>
<dbReference type="SUPFAM" id="SSF140931">
    <property type="entry name" value="Fic-like"/>
    <property type="match status" value="1"/>
</dbReference>
<gene>
    <name evidence="10" type="ORF">GS441_26520</name>
    <name evidence="11" type="ORF">GS882_28345</name>
    <name evidence="12" type="ORF">GS947_22110</name>
</gene>
<name>A0A9Q2UQY8_RHOHA</name>
<evidence type="ECO:0000256" key="5">
    <source>
        <dbReference type="ARBA" id="ARBA00034531"/>
    </source>
</evidence>